<gene>
    <name evidence="8" type="ordered locus">Ndas_1023</name>
</gene>
<evidence type="ECO:0000256" key="4">
    <source>
        <dbReference type="ARBA" id="ARBA00023163"/>
    </source>
</evidence>
<dbReference type="eggNOG" id="COG1309">
    <property type="taxonomic scope" value="Bacteria"/>
</dbReference>
<evidence type="ECO:0000256" key="1">
    <source>
        <dbReference type="ARBA" id="ARBA00022491"/>
    </source>
</evidence>
<feature type="compositionally biased region" description="Basic and acidic residues" evidence="6">
    <location>
        <begin position="93"/>
        <end position="105"/>
    </location>
</feature>
<keyword evidence="2" id="KW-0805">Transcription regulation</keyword>
<dbReference type="InterPro" id="IPR050109">
    <property type="entry name" value="HTH-type_TetR-like_transc_reg"/>
</dbReference>
<dbReference type="KEGG" id="nda:Ndas_1023"/>
<evidence type="ECO:0000256" key="5">
    <source>
        <dbReference type="PROSITE-ProRule" id="PRU00335"/>
    </source>
</evidence>
<dbReference type="SUPFAM" id="SSF48498">
    <property type="entry name" value="Tetracyclin repressor-like, C-terminal domain"/>
    <property type="match status" value="1"/>
</dbReference>
<dbReference type="PROSITE" id="PS50977">
    <property type="entry name" value="HTH_TETR_2"/>
    <property type="match status" value="1"/>
</dbReference>
<keyword evidence="1" id="KW-0678">Repressor</keyword>
<evidence type="ECO:0000313" key="9">
    <source>
        <dbReference type="Proteomes" id="UP000002219"/>
    </source>
</evidence>
<dbReference type="PRINTS" id="PR00455">
    <property type="entry name" value="HTHTETR"/>
</dbReference>
<dbReference type="EMBL" id="CP002040">
    <property type="protein sequence ID" value="ADH66466.1"/>
    <property type="molecule type" value="Genomic_DNA"/>
</dbReference>
<dbReference type="Pfam" id="PF13977">
    <property type="entry name" value="TetR_C_6"/>
    <property type="match status" value="1"/>
</dbReference>
<evidence type="ECO:0000256" key="3">
    <source>
        <dbReference type="ARBA" id="ARBA00023125"/>
    </source>
</evidence>
<keyword evidence="4" id="KW-0804">Transcription</keyword>
<dbReference type="GO" id="GO:0003700">
    <property type="term" value="F:DNA-binding transcription factor activity"/>
    <property type="evidence" value="ECO:0007669"/>
    <property type="project" value="TreeGrafter"/>
</dbReference>
<proteinExistence type="predicted"/>
<dbReference type="HOGENOM" id="CLU_069356_44_1_11"/>
<dbReference type="Gene3D" id="1.10.357.10">
    <property type="entry name" value="Tetracycline Repressor, domain 2"/>
    <property type="match status" value="2"/>
</dbReference>
<dbReference type="SUPFAM" id="SSF46689">
    <property type="entry name" value="Homeodomain-like"/>
    <property type="match status" value="1"/>
</dbReference>
<feature type="region of interest" description="Disordered" evidence="6">
    <location>
        <begin position="93"/>
        <end position="126"/>
    </location>
</feature>
<dbReference type="Pfam" id="PF00440">
    <property type="entry name" value="TetR_N"/>
    <property type="match status" value="1"/>
</dbReference>
<dbReference type="InterPro" id="IPR039538">
    <property type="entry name" value="BetI_C"/>
</dbReference>
<dbReference type="PANTHER" id="PTHR30055:SF226">
    <property type="entry name" value="HTH-TYPE TRANSCRIPTIONAL REGULATOR PKSA"/>
    <property type="match status" value="1"/>
</dbReference>
<evidence type="ECO:0000259" key="7">
    <source>
        <dbReference type="PROSITE" id="PS50977"/>
    </source>
</evidence>
<feature type="domain" description="HTH tetR-type" evidence="7">
    <location>
        <begin position="29"/>
        <end position="89"/>
    </location>
</feature>
<sequence>MRKQYVMRFSRGKCYSRAMARRGSYAKGVAKRGEILDAALTVIGRDGYSRATVREIADAVGLSQNGLLHHFGSKERLFVEVLRHRDELDRLAYGEGADRGSEAGARRPGGAGESPDGAERGPDAAGRPGIADSLVRLVRHNAGVPGLVQLYSRLSAEAAEEGHPAHGFFRERYATARGIIAEEIRRLQAQGRFSAEQDADRLAVLAVALMDGLQAQWSYDSGVDMADHMAHFLGLVGLRAAGPDPAGEGRVPGGAAPDGPVPGGSTAEG</sequence>
<dbReference type="PANTHER" id="PTHR30055">
    <property type="entry name" value="HTH-TYPE TRANSCRIPTIONAL REGULATOR RUTR"/>
    <property type="match status" value="1"/>
</dbReference>
<feature type="DNA-binding region" description="H-T-H motif" evidence="5">
    <location>
        <begin position="52"/>
        <end position="71"/>
    </location>
</feature>
<keyword evidence="9" id="KW-1185">Reference proteome</keyword>
<dbReference type="AlphaFoldDB" id="D7B175"/>
<dbReference type="GO" id="GO:0000976">
    <property type="term" value="F:transcription cis-regulatory region binding"/>
    <property type="evidence" value="ECO:0007669"/>
    <property type="project" value="TreeGrafter"/>
</dbReference>
<keyword evidence="3 5" id="KW-0238">DNA-binding</keyword>
<evidence type="ECO:0000313" key="8">
    <source>
        <dbReference type="EMBL" id="ADH66466.1"/>
    </source>
</evidence>
<reference evidence="8 9" key="1">
    <citation type="journal article" date="2010" name="Stand. Genomic Sci.">
        <title>Complete genome sequence of Nocardiopsis dassonvillei type strain (IMRU 509).</title>
        <authorList>
            <person name="Sun H."/>
            <person name="Lapidus A."/>
            <person name="Nolan M."/>
            <person name="Lucas S."/>
            <person name="Del Rio T.G."/>
            <person name="Tice H."/>
            <person name="Cheng J.F."/>
            <person name="Tapia R."/>
            <person name="Han C."/>
            <person name="Goodwin L."/>
            <person name="Pitluck S."/>
            <person name="Pagani I."/>
            <person name="Ivanova N."/>
            <person name="Mavromatis K."/>
            <person name="Mikhailova N."/>
            <person name="Pati A."/>
            <person name="Chen A."/>
            <person name="Palaniappan K."/>
            <person name="Land M."/>
            <person name="Hauser L."/>
            <person name="Chang Y.J."/>
            <person name="Jeffries C.D."/>
            <person name="Djao O.D."/>
            <person name="Rohde M."/>
            <person name="Sikorski J."/>
            <person name="Goker M."/>
            <person name="Woyke T."/>
            <person name="Bristow J."/>
            <person name="Eisen J.A."/>
            <person name="Markowitz V."/>
            <person name="Hugenholtz P."/>
            <person name="Kyrpides N.C."/>
            <person name="Klenk H.P."/>
        </authorList>
    </citation>
    <scope>NUCLEOTIDE SEQUENCE [LARGE SCALE GENOMIC DNA]</scope>
    <source>
        <strain evidence="9">ATCC 23218 / DSM 43111 / CIP 107115 / JCM 7437 / KCTC 9190 / NBRC 14626 / NCTC 10488 / NRRL B-5397 / IMRU 509</strain>
    </source>
</reference>
<evidence type="ECO:0000256" key="2">
    <source>
        <dbReference type="ARBA" id="ARBA00023015"/>
    </source>
</evidence>
<organism evidence="8 9">
    <name type="scientific">Nocardiopsis dassonvillei (strain ATCC 23218 / DSM 43111 / CIP 107115 / JCM 7437 / KCTC 9190 / NBRC 14626 / NCTC 10488 / NRRL B-5397 / IMRU 509)</name>
    <name type="common">Actinomadura dassonvillei</name>
    <dbReference type="NCBI Taxonomy" id="446468"/>
    <lineage>
        <taxon>Bacteria</taxon>
        <taxon>Bacillati</taxon>
        <taxon>Actinomycetota</taxon>
        <taxon>Actinomycetes</taxon>
        <taxon>Streptosporangiales</taxon>
        <taxon>Nocardiopsidaceae</taxon>
        <taxon>Nocardiopsis</taxon>
    </lineage>
</organism>
<feature type="region of interest" description="Disordered" evidence="6">
    <location>
        <begin position="243"/>
        <end position="269"/>
    </location>
</feature>
<name>D7B175_NOCDD</name>
<dbReference type="InterPro" id="IPR001647">
    <property type="entry name" value="HTH_TetR"/>
</dbReference>
<dbReference type="InterPro" id="IPR009057">
    <property type="entry name" value="Homeodomain-like_sf"/>
</dbReference>
<evidence type="ECO:0000256" key="6">
    <source>
        <dbReference type="SAM" id="MobiDB-lite"/>
    </source>
</evidence>
<accession>D7B175</accession>
<dbReference type="InterPro" id="IPR036271">
    <property type="entry name" value="Tet_transcr_reg_TetR-rel_C_sf"/>
</dbReference>
<dbReference type="Proteomes" id="UP000002219">
    <property type="component" value="Chromosome 1"/>
</dbReference>
<protein>
    <submittedName>
        <fullName evidence="8">Transcriptional regulator, TetR family</fullName>
    </submittedName>
</protein>